<keyword evidence="4" id="KW-0067">ATP-binding</keyword>
<evidence type="ECO:0000256" key="3">
    <source>
        <dbReference type="ARBA" id="ARBA00022806"/>
    </source>
</evidence>
<dbReference type="GO" id="GO:0005524">
    <property type="term" value="F:ATP binding"/>
    <property type="evidence" value="ECO:0007669"/>
    <property type="project" value="UniProtKB-KW"/>
</dbReference>
<dbReference type="GO" id="GO:0003723">
    <property type="term" value="F:RNA binding"/>
    <property type="evidence" value="ECO:0007669"/>
    <property type="project" value="TreeGrafter"/>
</dbReference>
<keyword evidence="2" id="KW-0378">Hydrolase</keyword>
<reference evidence="5" key="1">
    <citation type="journal article" date="2019" name="MBio">
        <title>Virus Genomes from Deep Sea Sediments Expand the Ocean Megavirome and Support Independent Origins of Viral Gigantism.</title>
        <authorList>
            <person name="Backstrom D."/>
            <person name="Yutin N."/>
            <person name="Jorgensen S.L."/>
            <person name="Dharamshi J."/>
            <person name="Homa F."/>
            <person name="Zaremba-Niedwiedzka K."/>
            <person name="Spang A."/>
            <person name="Wolf Y.I."/>
            <person name="Koonin E.V."/>
            <person name="Ettema T.J."/>
        </authorList>
    </citation>
    <scope>NUCLEOTIDE SEQUENCE</scope>
</reference>
<dbReference type="PANTHER" id="PTHR18934:SF99">
    <property type="entry name" value="ATP-DEPENDENT RNA HELICASE DHX37-RELATED"/>
    <property type="match status" value="1"/>
</dbReference>
<accession>A0A481Z1X1</accession>
<name>A0A481Z1X1_9VIRU</name>
<gene>
    <name evidence="5" type="ORF">LCPAC001_02090</name>
</gene>
<proteinExistence type="predicted"/>
<keyword evidence="1" id="KW-0547">Nucleotide-binding</keyword>
<evidence type="ECO:0000256" key="2">
    <source>
        <dbReference type="ARBA" id="ARBA00022801"/>
    </source>
</evidence>
<dbReference type="GO" id="GO:0016787">
    <property type="term" value="F:hydrolase activity"/>
    <property type="evidence" value="ECO:0007669"/>
    <property type="project" value="UniProtKB-KW"/>
</dbReference>
<dbReference type="PANTHER" id="PTHR18934">
    <property type="entry name" value="ATP-DEPENDENT RNA HELICASE"/>
    <property type="match status" value="1"/>
</dbReference>
<organism evidence="5">
    <name type="scientific">Pithovirus LCPAC001</name>
    <dbReference type="NCBI Taxonomy" id="2506585"/>
    <lineage>
        <taxon>Viruses</taxon>
        <taxon>Pithoviruses</taxon>
    </lineage>
</organism>
<evidence type="ECO:0000313" key="5">
    <source>
        <dbReference type="EMBL" id="QBK89696.1"/>
    </source>
</evidence>
<evidence type="ECO:0000256" key="1">
    <source>
        <dbReference type="ARBA" id="ARBA00022741"/>
    </source>
</evidence>
<evidence type="ECO:0000256" key="4">
    <source>
        <dbReference type="ARBA" id="ARBA00022840"/>
    </source>
</evidence>
<keyword evidence="3 5" id="KW-0347">Helicase</keyword>
<protein>
    <submittedName>
        <fullName evidence="5">ATP-dependent helicase</fullName>
    </submittedName>
</protein>
<sequence>MNLEKKLSTLLTEHNEVYLNISKQKTKYRILKALGSKLKTYYIVHPGHIISIATLLRSNPLNIDTGYITKYRRVREHSKLIVTDEAGLLDKIETKNDENEPYTFAKIVVVDEGLERNELGRLSYNLWNLSTKQKFRFVFFSSKFHDSHHKIYNMDHYPHTTNIIYLKHDLNKTNLIGEVSNKIIELYADLRSGCCVVVFIANVEQEIEIKEKLFQLKDHTVSTLTQKYQDIARVSHSDRPNIVFTNNSTDISALADVSIVIDLLLEEDFHKIRYISKHQADKRALRVTMENGSCYRMITKNSYQKLRKYHLSEIIKLDYLMLKLIKSGIDINRISDIIGVSKSAIEDRLHLYRQMTILDSKNKLTILGKINTKVNVSPRSFQFLNLWYKNKHKLFPAIVLTGLLEYGKTDYFEIPHTKNHLKIMKHIDEKHGYYIRQDDAQTFFTIYSELMEDFKGLPNLEKKDDILFVKKWTSARGLNYEHIREITFNINNLIDELSDQKYKITTGSFDVKNAMYLTRRYTTSTHITVYLKNGVYHDENENIYKFGQYHFHTLRQDLPNTMIVLEYLKSNSQRSVRYIQLAINNNEVNELKPEKVPMFSFREISDNVNVGLDIFSKINLYSYIMDDNQIQINNTKLMEPKYKEWFSDKRPVLSWVLLDDDVYSQEEYAQINTNVEFSSTLTKKTLLSRDIGSIFNITISWFERGRHLVEKEFLTKVLKLSDKVIYTGKITPSFSILVQLFPKLKFTVFSESNNVPEADNVINKIDIENIDEKDYKNSILISNLEGINININLGLKLRPIASLFKLNPLRSKVKDEFTFFDGILRPVPFASKESVTTYLQTDINGIEKQKIYFKDTYLNQIYYHNLIIRQWRGFKHTITNSTVNTRNPGRDDLSVDNCYDCTREIDVHQRYLKLDGLEDTQEIRDQINNITEVLNTNSLYVPPHGVFPNMNMAKRRTKLANYIQAPRRERKVARRIRY</sequence>
<dbReference type="GO" id="GO:0004386">
    <property type="term" value="F:helicase activity"/>
    <property type="evidence" value="ECO:0007669"/>
    <property type="project" value="UniProtKB-KW"/>
</dbReference>
<dbReference type="EMBL" id="MK500436">
    <property type="protein sequence ID" value="QBK89696.1"/>
    <property type="molecule type" value="Genomic_DNA"/>
</dbReference>